<proteinExistence type="predicted"/>
<dbReference type="Proteomes" id="UP000249453">
    <property type="component" value="Unassembled WGS sequence"/>
</dbReference>
<dbReference type="AlphaFoldDB" id="A0A364JWZ8"/>
<evidence type="ECO:0000313" key="2">
    <source>
        <dbReference type="Proteomes" id="UP000249453"/>
    </source>
</evidence>
<organism evidence="1 2">
    <name type="scientific">Falsochrobactrum ovis</name>
    <dbReference type="NCBI Taxonomy" id="1293442"/>
    <lineage>
        <taxon>Bacteria</taxon>
        <taxon>Pseudomonadati</taxon>
        <taxon>Pseudomonadota</taxon>
        <taxon>Alphaproteobacteria</taxon>
        <taxon>Hyphomicrobiales</taxon>
        <taxon>Brucellaceae</taxon>
        <taxon>Falsochrobactrum</taxon>
    </lineage>
</organism>
<keyword evidence="2" id="KW-1185">Reference proteome</keyword>
<evidence type="ECO:0000313" key="1">
    <source>
        <dbReference type="EMBL" id="RAK31168.1"/>
    </source>
</evidence>
<protein>
    <submittedName>
        <fullName evidence="1">Uncharacterized protein</fullName>
    </submittedName>
</protein>
<gene>
    <name evidence="1" type="ORF">C7374_103309</name>
</gene>
<accession>A0A364JWZ8</accession>
<name>A0A364JWZ8_9HYPH</name>
<reference evidence="1 2" key="1">
    <citation type="submission" date="2018-06" db="EMBL/GenBank/DDBJ databases">
        <title>Genomic Encyclopedia of Type Strains, Phase IV (KMG-IV): sequencing the most valuable type-strain genomes for metagenomic binning, comparative biology and taxonomic classification.</title>
        <authorList>
            <person name="Goeker M."/>
        </authorList>
    </citation>
    <scope>NUCLEOTIDE SEQUENCE [LARGE SCALE GENOMIC DNA]</scope>
    <source>
        <strain evidence="1 2">DSM 26720</strain>
    </source>
</reference>
<sequence length="54" mass="6008">MGHDPHIDIVAAPADALRQPAVLKRLDNHAETDLQILSKCGFIYEAFAFVYIVL</sequence>
<comment type="caution">
    <text evidence="1">The sequence shown here is derived from an EMBL/GenBank/DDBJ whole genome shotgun (WGS) entry which is preliminary data.</text>
</comment>
<dbReference type="EMBL" id="QLMK01000003">
    <property type="protein sequence ID" value="RAK31168.1"/>
    <property type="molecule type" value="Genomic_DNA"/>
</dbReference>